<dbReference type="InterPro" id="IPR051924">
    <property type="entry name" value="GST_Kappa/NadH"/>
</dbReference>
<dbReference type="EC" id="5.99.1.4" evidence="1"/>
<sequence>MLTARLQFWFEFASPYSYLSAMRIEETANRSGVELDWRPFLLGAIFKKDLGSIDSPMTKNPKKADYMWMDVARQSHRYRLSPFKVPDPFPQNGLLPTRIACHLMGDSRLPEFARTVYSAHFQKGAGLTDATALTNILEQLGFDAKSVLEKAGSLTVKQKLRNLTDEADSLGVFGAPFFVTQNGEMFWGDDRLEQAVESALAKS</sequence>
<dbReference type="InterPro" id="IPR044087">
    <property type="entry name" value="NahD-like"/>
</dbReference>
<proteinExistence type="inferred from homology"/>
<comment type="catalytic activity">
    <reaction evidence="1">
        <text>2-hydroxychromene-2-carboxylate = (3E)-4-(2-hydroxyphenyl)-2-oxobut-3-enoate</text>
        <dbReference type="Rhea" id="RHEA:27401"/>
        <dbReference type="ChEBI" id="CHEBI:59350"/>
        <dbReference type="ChEBI" id="CHEBI:59353"/>
        <dbReference type="EC" id="5.99.1.4"/>
    </reaction>
</comment>
<evidence type="ECO:0000256" key="1">
    <source>
        <dbReference type="PIRNR" id="PIRNR006386"/>
    </source>
</evidence>
<dbReference type="GO" id="GO:0018845">
    <property type="term" value="F:2-hydroxychromene-2-carboxylate isomerase activity"/>
    <property type="evidence" value="ECO:0007669"/>
    <property type="project" value="UniProtKB-UniRule"/>
</dbReference>
<dbReference type="PANTHER" id="PTHR42943:SF2">
    <property type="entry name" value="GLUTATHIONE S-TRANSFERASE KAPPA 1"/>
    <property type="match status" value="1"/>
</dbReference>
<dbReference type="InterPro" id="IPR014440">
    <property type="entry name" value="HCCAis_GSTk"/>
</dbReference>
<accession>A0A2N5XQL9</accession>
<dbReference type="Proteomes" id="UP000234881">
    <property type="component" value="Unassembled WGS sequence"/>
</dbReference>
<evidence type="ECO:0000259" key="3">
    <source>
        <dbReference type="Pfam" id="PF01323"/>
    </source>
</evidence>
<comment type="similarity">
    <text evidence="1">Belongs to the GST superfamily. NadH family.</text>
</comment>
<dbReference type="CDD" id="cd03022">
    <property type="entry name" value="DsbA_HCCA_Iso"/>
    <property type="match status" value="1"/>
</dbReference>
<evidence type="ECO:0000313" key="5">
    <source>
        <dbReference type="Proteomes" id="UP000234881"/>
    </source>
</evidence>
<evidence type="ECO:0000256" key="2">
    <source>
        <dbReference type="PIRSR" id="PIRSR006386-1"/>
    </source>
</evidence>
<organism evidence="4 5">
    <name type="scientific">Cohaesibacter celericrescens</name>
    <dbReference type="NCBI Taxonomy" id="2067669"/>
    <lineage>
        <taxon>Bacteria</taxon>
        <taxon>Pseudomonadati</taxon>
        <taxon>Pseudomonadota</taxon>
        <taxon>Alphaproteobacteria</taxon>
        <taxon>Hyphomicrobiales</taxon>
        <taxon>Cohaesibacteraceae</taxon>
    </lineage>
</organism>
<dbReference type="InterPro" id="IPR036249">
    <property type="entry name" value="Thioredoxin-like_sf"/>
</dbReference>
<feature type="active site" description="Nucleophile" evidence="2">
    <location>
        <position position="14"/>
    </location>
</feature>
<dbReference type="OrthoDB" id="5244108at2"/>
<comment type="caution">
    <text evidence="4">The sequence shown here is derived from an EMBL/GenBank/DDBJ whole genome shotgun (WGS) entry which is preliminary data.</text>
</comment>
<keyword evidence="5" id="KW-1185">Reference proteome</keyword>
<dbReference type="GO" id="GO:0004602">
    <property type="term" value="F:glutathione peroxidase activity"/>
    <property type="evidence" value="ECO:0007669"/>
    <property type="project" value="TreeGrafter"/>
</dbReference>
<dbReference type="EMBL" id="PKUQ01000022">
    <property type="protein sequence ID" value="PLW76765.1"/>
    <property type="molecule type" value="Genomic_DNA"/>
</dbReference>
<dbReference type="GO" id="GO:0004364">
    <property type="term" value="F:glutathione transferase activity"/>
    <property type="evidence" value="ECO:0007669"/>
    <property type="project" value="TreeGrafter"/>
</dbReference>
<dbReference type="InterPro" id="IPR001853">
    <property type="entry name" value="DSBA-like_thioredoxin_dom"/>
</dbReference>
<dbReference type="PANTHER" id="PTHR42943">
    <property type="entry name" value="GLUTATHIONE S-TRANSFERASE KAPPA"/>
    <property type="match status" value="1"/>
</dbReference>
<dbReference type="GO" id="GO:1901170">
    <property type="term" value="P:naphthalene catabolic process"/>
    <property type="evidence" value="ECO:0007669"/>
    <property type="project" value="InterPro"/>
</dbReference>
<protein>
    <recommendedName>
        <fullName evidence="1">2-hydroxychromene-2-carboxylate isomerase</fullName>
        <ecNumber evidence="1">5.99.1.4</ecNumber>
    </recommendedName>
</protein>
<dbReference type="Gene3D" id="3.40.30.10">
    <property type="entry name" value="Glutaredoxin"/>
    <property type="match status" value="1"/>
</dbReference>
<reference evidence="4 5" key="1">
    <citation type="submission" date="2018-01" db="EMBL/GenBank/DDBJ databases">
        <title>The draft genome sequence of Cohaesibacter sp. H1304.</title>
        <authorList>
            <person name="Wang N.-N."/>
            <person name="Du Z.-J."/>
        </authorList>
    </citation>
    <scope>NUCLEOTIDE SEQUENCE [LARGE SCALE GENOMIC DNA]</scope>
    <source>
        <strain evidence="4 5">H1304</strain>
    </source>
</reference>
<dbReference type="PIRSF" id="PIRSF006386">
    <property type="entry name" value="HCCAis_GSTk"/>
    <property type="match status" value="1"/>
</dbReference>
<name>A0A2N5XQL9_9HYPH</name>
<dbReference type="AlphaFoldDB" id="A0A2N5XQL9"/>
<evidence type="ECO:0000313" key="4">
    <source>
        <dbReference type="EMBL" id="PLW76765.1"/>
    </source>
</evidence>
<feature type="domain" description="DSBA-like thioredoxin" evidence="3">
    <location>
        <begin position="6"/>
        <end position="195"/>
    </location>
</feature>
<dbReference type="Pfam" id="PF01323">
    <property type="entry name" value="DSBA"/>
    <property type="match status" value="1"/>
</dbReference>
<dbReference type="SUPFAM" id="SSF52833">
    <property type="entry name" value="Thioredoxin-like"/>
    <property type="match status" value="1"/>
</dbReference>
<keyword evidence="1" id="KW-0413">Isomerase</keyword>
<gene>
    <name evidence="4" type="ORF">C0081_11910</name>
</gene>
<dbReference type="GO" id="GO:0006749">
    <property type="term" value="P:glutathione metabolic process"/>
    <property type="evidence" value="ECO:0007669"/>
    <property type="project" value="TreeGrafter"/>
</dbReference>